<accession>A0A0R3WCA5</accession>
<sequence length="590" mass="64180">MDSNGQSAAPLEVDSKPREAGSSQTDYFGWLKSTFSQSADVWSHIKRDVAEVAQSVAASDTLTAAKGTATSVLRQFADVIHTFQQEGARAEPPPSGPVASNVDDDGDLGAHFSSVKSSFSGFVSALEKGISELTGGSFNFSFTGCDTGTSGDNRDVSWLLFFLYLSMVPSDGTDVVRVRGCEETLWVGNGDQATNGNCLESSSVPLPNQVHNDVTVAAHLGLLTFCPTEAVLLNLFHRGYSVAISGKHSAGKGWVVEEWRTVQRLKGRDCQKSIHMTDTCVHEYDSDEWQNDCSDFACACIEVIRADPATYEQLPSSQKDVLSYLEWRSNFFDENTCCPRPDIPVFEGDTLPTAVPATTTTYPPPSQILEANPIVRNHLIRLVDPNGGGADPGRSDGGSLSETDFWSRYYYRVWCFDVLDLRRTRLAQINAASVAAMTSKETGEVEAWPDLEIEEEAEETEDLAIVNPDAVKSNEEIKLPDTMANSLVESQPPKNPGTEFSSPASSVVMVTTEEAVEANDGDDDEGEDATQRISLKSAVGGLRDVEEREEEDEIQLSVECLQEEAAKLRAELGSGEDDKSEAGSDWDKWS</sequence>
<dbReference type="AlphaFoldDB" id="A0A0R3WCA5"/>
<feature type="region of interest" description="Disordered" evidence="1">
    <location>
        <begin position="516"/>
        <end position="556"/>
    </location>
</feature>
<reference evidence="4" key="1">
    <citation type="submission" date="2017-02" db="UniProtKB">
        <authorList>
            <consortium name="WormBaseParasite"/>
        </authorList>
    </citation>
    <scope>IDENTIFICATION</scope>
</reference>
<feature type="region of interest" description="Disordered" evidence="1">
    <location>
        <begin position="1"/>
        <end position="22"/>
    </location>
</feature>
<reference evidence="2 3" key="2">
    <citation type="submission" date="2018-11" db="EMBL/GenBank/DDBJ databases">
        <authorList>
            <consortium name="Pathogen Informatics"/>
        </authorList>
    </citation>
    <scope>NUCLEOTIDE SEQUENCE [LARGE SCALE GENOMIC DNA]</scope>
</reference>
<dbReference type="OrthoDB" id="73788at2759"/>
<evidence type="ECO:0000256" key="1">
    <source>
        <dbReference type="SAM" id="MobiDB-lite"/>
    </source>
</evidence>
<dbReference type="Proteomes" id="UP000282613">
    <property type="component" value="Unassembled WGS sequence"/>
</dbReference>
<dbReference type="STRING" id="60517.A0A0R3WCA5"/>
<feature type="region of interest" description="Disordered" evidence="1">
    <location>
        <begin position="486"/>
        <end position="505"/>
    </location>
</feature>
<evidence type="ECO:0000313" key="2">
    <source>
        <dbReference type="EMBL" id="VDK40039.1"/>
    </source>
</evidence>
<evidence type="ECO:0000313" key="3">
    <source>
        <dbReference type="Proteomes" id="UP000282613"/>
    </source>
</evidence>
<evidence type="ECO:0000313" key="4">
    <source>
        <dbReference type="WBParaSite" id="TASK_0000832601-mRNA-1"/>
    </source>
</evidence>
<name>A0A0R3WCA5_TAEAS</name>
<dbReference type="WBParaSite" id="TASK_0000832601-mRNA-1">
    <property type="protein sequence ID" value="TASK_0000832601-mRNA-1"/>
    <property type="gene ID" value="TASK_0000832601"/>
</dbReference>
<protein>
    <submittedName>
        <fullName evidence="4">BSD domain-containing protein</fullName>
    </submittedName>
</protein>
<feature type="region of interest" description="Disordered" evidence="1">
    <location>
        <begin position="569"/>
        <end position="590"/>
    </location>
</feature>
<gene>
    <name evidence="2" type="ORF">TASK_LOCUS8327</name>
</gene>
<keyword evidence="3" id="KW-1185">Reference proteome</keyword>
<feature type="compositionally biased region" description="Acidic residues" evidence="1">
    <location>
        <begin position="516"/>
        <end position="528"/>
    </location>
</feature>
<dbReference type="EMBL" id="UYRS01018775">
    <property type="protein sequence ID" value="VDK40039.1"/>
    <property type="molecule type" value="Genomic_DNA"/>
</dbReference>
<organism evidence="4">
    <name type="scientific">Taenia asiatica</name>
    <name type="common">Asian tapeworm</name>
    <dbReference type="NCBI Taxonomy" id="60517"/>
    <lineage>
        <taxon>Eukaryota</taxon>
        <taxon>Metazoa</taxon>
        <taxon>Spiralia</taxon>
        <taxon>Lophotrochozoa</taxon>
        <taxon>Platyhelminthes</taxon>
        <taxon>Cestoda</taxon>
        <taxon>Eucestoda</taxon>
        <taxon>Cyclophyllidea</taxon>
        <taxon>Taeniidae</taxon>
        <taxon>Taenia</taxon>
    </lineage>
</organism>
<proteinExistence type="predicted"/>